<sequence length="38" mass="3986">MAIAANGQVSVSWILKKAGHAEDDRPEIADGTLVPPAR</sequence>
<protein>
    <submittedName>
        <fullName evidence="1">Uncharacterized protein</fullName>
    </submittedName>
</protein>
<comment type="caution">
    <text evidence="1">The sequence shown here is derived from an EMBL/GenBank/DDBJ whole genome shotgun (WGS) entry which is preliminary data.</text>
</comment>
<proteinExistence type="predicted"/>
<name>A0A4R1N814_9GAMM</name>
<accession>A0A4R1N814</accession>
<dbReference type="EMBL" id="SJOI01000001">
    <property type="protein sequence ID" value="TCL03333.1"/>
    <property type="molecule type" value="Genomic_DNA"/>
</dbReference>
<gene>
    <name evidence="1" type="ORF">EZJ58_1395</name>
</gene>
<evidence type="ECO:0000313" key="1">
    <source>
        <dbReference type="EMBL" id="TCL03333.1"/>
    </source>
</evidence>
<dbReference type="Proteomes" id="UP000294555">
    <property type="component" value="Unassembled WGS sequence"/>
</dbReference>
<evidence type="ECO:0000313" key="2">
    <source>
        <dbReference type="Proteomes" id="UP000294555"/>
    </source>
</evidence>
<organism evidence="1 2">
    <name type="scientific">Sodalis ligni</name>
    <dbReference type="NCBI Taxonomy" id="2697027"/>
    <lineage>
        <taxon>Bacteria</taxon>
        <taxon>Pseudomonadati</taxon>
        <taxon>Pseudomonadota</taxon>
        <taxon>Gammaproteobacteria</taxon>
        <taxon>Enterobacterales</taxon>
        <taxon>Bruguierivoracaceae</taxon>
        <taxon>Sodalis</taxon>
    </lineage>
</organism>
<reference evidence="1 2" key="1">
    <citation type="submission" date="2019-02" db="EMBL/GenBank/DDBJ databases">
        <title>Investigation of anaerobic lignin degradation for improved lignocellulosic biofuels.</title>
        <authorList>
            <person name="Deangelis K."/>
        </authorList>
    </citation>
    <scope>NUCLEOTIDE SEQUENCE [LARGE SCALE GENOMIC DNA]</scope>
    <source>
        <strain evidence="1 2">159R</strain>
    </source>
</reference>
<dbReference type="AlphaFoldDB" id="A0A4R1N814"/>
<keyword evidence="2" id="KW-1185">Reference proteome</keyword>